<name>A0AAD6ZZX4_9AGAR</name>
<organism evidence="2 3">
    <name type="scientific">Mycena albidolilacea</name>
    <dbReference type="NCBI Taxonomy" id="1033008"/>
    <lineage>
        <taxon>Eukaryota</taxon>
        <taxon>Fungi</taxon>
        <taxon>Dikarya</taxon>
        <taxon>Basidiomycota</taxon>
        <taxon>Agaricomycotina</taxon>
        <taxon>Agaricomycetes</taxon>
        <taxon>Agaricomycetidae</taxon>
        <taxon>Agaricales</taxon>
        <taxon>Marasmiineae</taxon>
        <taxon>Mycenaceae</taxon>
        <taxon>Mycena</taxon>
    </lineage>
</organism>
<feature type="region of interest" description="Disordered" evidence="1">
    <location>
        <begin position="216"/>
        <end position="338"/>
    </location>
</feature>
<gene>
    <name evidence="2" type="ORF">DFH08DRAFT_869373</name>
</gene>
<keyword evidence="3" id="KW-1185">Reference proteome</keyword>
<feature type="compositionally biased region" description="Polar residues" evidence="1">
    <location>
        <begin position="303"/>
        <end position="314"/>
    </location>
</feature>
<reference evidence="2" key="1">
    <citation type="submission" date="2023-03" db="EMBL/GenBank/DDBJ databases">
        <title>Massive genome expansion in bonnet fungi (Mycena s.s.) driven by repeated elements and novel gene families across ecological guilds.</title>
        <authorList>
            <consortium name="Lawrence Berkeley National Laboratory"/>
            <person name="Harder C.B."/>
            <person name="Miyauchi S."/>
            <person name="Viragh M."/>
            <person name="Kuo A."/>
            <person name="Thoen E."/>
            <person name="Andreopoulos B."/>
            <person name="Lu D."/>
            <person name="Skrede I."/>
            <person name="Drula E."/>
            <person name="Henrissat B."/>
            <person name="Morin E."/>
            <person name="Kohler A."/>
            <person name="Barry K."/>
            <person name="LaButti K."/>
            <person name="Morin E."/>
            <person name="Salamov A."/>
            <person name="Lipzen A."/>
            <person name="Mereny Z."/>
            <person name="Hegedus B."/>
            <person name="Baldrian P."/>
            <person name="Stursova M."/>
            <person name="Weitz H."/>
            <person name="Taylor A."/>
            <person name="Grigoriev I.V."/>
            <person name="Nagy L.G."/>
            <person name="Martin F."/>
            <person name="Kauserud H."/>
        </authorList>
    </citation>
    <scope>NUCLEOTIDE SEQUENCE</scope>
    <source>
        <strain evidence="2">CBHHK002</strain>
    </source>
</reference>
<feature type="region of interest" description="Disordered" evidence="1">
    <location>
        <begin position="131"/>
        <end position="150"/>
    </location>
</feature>
<dbReference type="Proteomes" id="UP001218218">
    <property type="component" value="Unassembled WGS sequence"/>
</dbReference>
<accession>A0AAD6ZZX4</accession>
<evidence type="ECO:0000256" key="1">
    <source>
        <dbReference type="SAM" id="MobiDB-lite"/>
    </source>
</evidence>
<evidence type="ECO:0000313" key="2">
    <source>
        <dbReference type="EMBL" id="KAJ7346804.1"/>
    </source>
</evidence>
<sequence>MSFHTQFIQRLTSDKRTIEEATSLFSRARASTGVGSGFDLGEDRTGLAAVCAYLASQKLNNTNVTLEAAQVASCQTKPKFKKLHERVAKALETPKPARRKPLKYSDLIVEHYPKLIRASIPWMQKVEDRVKEKVDEDEEDEDEDEDEGPTADEVTCAVFMWFCNTVEKQRLFHPKSFEDRYETDTAHMRKLNNIIASCALDVEKIRADYDAAAHFTKSASVSPRKSPTKPALRTLPSRDSPQKRKVAFPDVEEDADVPDSPTKRRKVAPGLVTLESIRSMSSSPTKLPPTPSTPRKALRLPSKSPTKQSATATPSRAVDLDANDTSDEEDYEPPPRRRFRPVFRDQEQWCMRDPRLTELVEAAVKFEKLMIQRHGVSFQDARRDLDPTES</sequence>
<proteinExistence type="predicted"/>
<feature type="compositionally biased region" description="Acidic residues" evidence="1">
    <location>
        <begin position="321"/>
        <end position="332"/>
    </location>
</feature>
<dbReference type="EMBL" id="JARIHO010000020">
    <property type="protein sequence ID" value="KAJ7346804.1"/>
    <property type="molecule type" value="Genomic_DNA"/>
</dbReference>
<feature type="non-terminal residue" evidence="2">
    <location>
        <position position="1"/>
    </location>
</feature>
<dbReference type="AlphaFoldDB" id="A0AAD6ZZX4"/>
<comment type="caution">
    <text evidence="2">The sequence shown here is derived from an EMBL/GenBank/DDBJ whole genome shotgun (WGS) entry which is preliminary data.</text>
</comment>
<feature type="compositionally biased region" description="Acidic residues" evidence="1">
    <location>
        <begin position="135"/>
        <end position="150"/>
    </location>
</feature>
<protein>
    <submittedName>
        <fullName evidence="2">Uncharacterized protein</fullName>
    </submittedName>
</protein>
<dbReference type="CDD" id="cd00043">
    <property type="entry name" value="CYCLIN_SF"/>
    <property type="match status" value="1"/>
</dbReference>
<evidence type="ECO:0000313" key="3">
    <source>
        <dbReference type="Proteomes" id="UP001218218"/>
    </source>
</evidence>